<dbReference type="InterPro" id="IPR020058">
    <property type="entry name" value="Glu/Gln-tRNA-synth_Ib_cat-dom"/>
</dbReference>
<keyword evidence="3 7" id="KW-0547">Nucleotide-binding</keyword>
<evidence type="ECO:0000259" key="8">
    <source>
        <dbReference type="Pfam" id="PF00749"/>
    </source>
</evidence>
<dbReference type="PANTHER" id="PTHR43311">
    <property type="entry name" value="GLUTAMATE--TRNA LIGASE"/>
    <property type="match status" value="1"/>
</dbReference>
<keyword evidence="6 7" id="KW-0030">Aminoacyl-tRNA synthetase</keyword>
<dbReference type="EC" id="6.1.1.17" evidence="7"/>
<keyword evidence="5 7" id="KW-0648">Protein biosynthesis</keyword>
<evidence type="ECO:0000256" key="5">
    <source>
        <dbReference type="ARBA" id="ARBA00022917"/>
    </source>
</evidence>
<dbReference type="FunFam" id="3.40.50.620:FF:000045">
    <property type="entry name" value="Glutamate--tRNA ligase, mitochondrial"/>
    <property type="match status" value="1"/>
</dbReference>
<dbReference type="GO" id="GO:0005829">
    <property type="term" value="C:cytosol"/>
    <property type="evidence" value="ECO:0007669"/>
    <property type="project" value="TreeGrafter"/>
</dbReference>
<comment type="caution">
    <text evidence="10">The sequence shown here is derived from an EMBL/GenBank/DDBJ whole genome shotgun (WGS) entry which is preliminary data.</text>
</comment>
<dbReference type="AlphaFoldDB" id="A0A0G1C9T4"/>
<dbReference type="SUPFAM" id="SSF52374">
    <property type="entry name" value="Nucleotidylyl transferase"/>
    <property type="match status" value="1"/>
</dbReference>
<reference evidence="10 11" key="1">
    <citation type="journal article" date="2015" name="Nature">
        <title>rRNA introns, odd ribosomes, and small enigmatic genomes across a large radiation of phyla.</title>
        <authorList>
            <person name="Brown C.T."/>
            <person name="Hug L.A."/>
            <person name="Thomas B.C."/>
            <person name="Sharon I."/>
            <person name="Castelle C.J."/>
            <person name="Singh A."/>
            <person name="Wilkins M.J."/>
            <person name="Williams K.H."/>
            <person name="Banfield J.F."/>
        </authorList>
    </citation>
    <scope>NUCLEOTIDE SEQUENCE [LARGE SCALE GENOMIC DNA]</scope>
</reference>
<dbReference type="GO" id="GO:0005524">
    <property type="term" value="F:ATP binding"/>
    <property type="evidence" value="ECO:0007669"/>
    <property type="project" value="UniProtKB-UniRule"/>
</dbReference>
<keyword evidence="4 7" id="KW-0067">ATP-binding</keyword>
<dbReference type="CDD" id="cd00808">
    <property type="entry name" value="GluRS_core"/>
    <property type="match status" value="1"/>
</dbReference>
<dbReference type="InterPro" id="IPR033910">
    <property type="entry name" value="GluRS_core"/>
</dbReference>
<comment type="catalytic activity">
    <reaction evidence="7">
        <text>tRNA(Glu) + L-glutamate + ATP = L-glutamyl-tRNA(Glu) + AMP + diphosphate</text>
        <dbReference type="Rhea" id="RHEA:23540"/>
        <dbReference type="Rhea" id="RHEA-COMP:9663"/>
        <dbReference type="Rhea" id="RHEA-COMP:9680"/>
        <dbReference type="ChEBI" id="CHEBI:29985"/>
        <dbReference type="ChEBI" id="CHEBI:30616"/>
        <dbReference type="ChEBI" id="CHEBI:33019"/>
        <dbReference type="ChEBI" id="CHEBI:78442"/>
        <dbReference type="ChEBI" id="CHEBI:78520"/>
        <dbReference type="ChEBI" id="CHEBI:456215"/>
        <dbReference type="EC" id="6.1.1.17"/>
    </reaction>
</comment>
<protein>
    <recommendedName>
        <fullName evidence="7">Glutamate--tRNA ligase</fullName>
        <ecNumber evidence="7">6.1.1.17</ecNumber>
    </recommendedName>
    <alternativeName>
        <fullName evidence="7">Glutamyl-tRNA synthetase</fullName>
        <shortName evidence="7">GluRS</shortName>
    </alternativeName>
</protein>
<evidence type="ECO:0000256" key="1">
    <source>
        <dbReference type="ARBA" id="ARBA00007894"/>
    </source>
</evidence>
<dbReference type="GO" id="GO:0008270">
    <property type="term" value="F:zinc ion binding"/>
    <property type="evidence" value="ECO:0007669"/>
    <property type="project" value="InterPro"/>
</dbReference>
<dbReference type="InterPro" id="IPR014729">
    <property type="entry name" value="Rossmann-like_a/b/a_fold"/>
</dbReference>
<accession>A0A0G1C9T4</accession>
<feature type="domain" description="Aminoacyl-tRNA synthetase class I anticodon-binding" evidence="9">
    <location>
        <begin position="345"/>
        <end position="478"/>
    </location>
</feature>
<feature type="short sequence motif" description="'HIGH' region" evidence="7">
    <location>
        <begin position="13"/>
        <end position="23"/>
    </location>
</feature>
<evidence type="ECO:0000313" key="10">
    <source>
        <dbReference type="EMBL" id="KKS82420.1"/>
    </source>
</evidence>
<evidence type="ECO:0000259" key="9">
    <source>
        <dbReference type="Pfam" id="PF19269"/>
    </source>
</evidence>
<dbReference type="PANTHER" id="PTHR43311:SF2">
    <property type="entry name" value="GLUTAMATE--TRNA LIGASE, MITOCHONDRIAL-RELATED"/>
    <property type="match status" value="1"/>
</dbReference>
<dbReference type="HAMAP" id="MF_00022">
    <property type="entry name" value="Glu_tRNA_synth_type1"/>
    <property type="match status" value="1"/>
</dbReference>
<comment type="subunit">
    <text evidence="7">Monomer.</text>
</comment>
<feature type="domain" description="Glutamyl/glutaminyl-tRNA synthetase class Ib catalytic" evidence="8">
    <location>
        <begin position="7"/>
        <end position="323"/>
    </location>
</feature>
<evidence type="ECO:0000256" key="2">
    <source>
        <dbReference type="ARBA" id="ARBA00022598"/>
    </source>
</evidence>
<gene>
    <name evidence="7" type="primary">gltX</name>
    <name evidence="10" type="ORF">UV58_C0010G0040</name>
</gene>
<keyword evidence="2 7" id="KW-0436">Ligase</keyword>
<dbReference type="InterPro" id="IPR049940">
    <property type="entry name" value="GluQ/Sye"/>
</dbReference>
<evidence type="ECO:0000256" key="4">
    <source>
        <dbReference type="ARBA" id="ARBA00022840"/>
    </source>
</evidence>
<dbReference type="Pfam" id="PF19269">
    <property type="entry name" value="Anticodon_2"/>
    <property type="match status" value="1"/>
</dbReference>
<dbReference type="PRINTS" id="PR00987">
    <property type="entry name" value="TRNASYNTHGLU"/>
</dbReference>
<dbReference type="InterPro" id="IPR000924">
    <property type="entry name" value="Glu/Gln-tRNA-synth"/>
</dbReference>
<dbReference type="GO" id="GO:0006424">
    <property type="term" value="P:glutamyl-tRNA aminoacylation"/>
    <property type="evidence" value="ECO:0007669"/>
    <property type="project" value="UniProtKB-UniRule"/>
</dbReference>
<comment type="similarity">
    <text evidence="1 7">Belongs to the class-I aminoacyl-tRNA synthetase family. Glutamate--tRNA ligase type 1 subfamily.</text>
</comment>
<organism evidence="10 11">
    <name type="scientific">Candidatus Wolfebacteria bacterium GW2011_GWC1_43_10</name>
    <dbReference type="NCBI Taxonomy" id="1619011"/>
    <lineage>
        <taxon>Bacteria</taxon>
        <taxon>Candidatus Wolfeibacteriota</taxon>
    </lineage>
</organism>
<dbReference type="GO" id="GO:0004818">
    <property type="term" value="F:glutamate-tRNA ligase activity"/>
    <property type="evidence" value="ECO:0007669"/>
    <property type="project" value="UniProtKB-UniRule"/>
</dbReference>
<feature type="short sequence motif" description="'KMSKS' region" evidence="7">
    <location>
        <begin position="254"/>
        <end position="258"/>
    </location>
</feature>
<dbReference type="InterPro" id="IPR045462">
    <property type="entry name" value="aa-tRNA-synth_I_cd-bd"/>
</dbReference>
<comment type="caution">
    <text evidence="7">Lacks conserved residue(s) required for the propagation of feature annotation.</text>
</comment>
<dbReference type="SUPFAM" id="SSF48163">
    <property type="entry name" value="An anticodon-binding domain of class I aminoacyl-tRNA synthetases"/>
    <property type="match status" value="1"/>
</dbReference>
<dbReference type="InterPro" id="IPR001412">
    <property type="entry name" value="aa-tRNA-synth_I_CS"/>
</dbReference>
<sequence length="487" mass="55892">MTENVSVRVRFAPSPTGYLHLGGIRTALFTYLFAKKEGGQFIIRIEDTDTKRSLPVYESDILEGFKLLGITWDEGPDIGGPYGPYRQSERKDIYRKYIQKLLKEKRAYWCFCSQEDLEEERKAMLAAGMAPKYSGKCRNLSSSDVEKKKEESQGGVIRLITPSNLSLEFTDLIRGKITVNSNTIGDFILAKDEESPLFFLANVIDDGLMKISHVIRGEEHISNTPRQIIIQKALGFEDFKYAHLPLILAPDRSKMSKRKMETSFVEYLKEGYLPEAVLNFLVLLGWHPEDDQEIFSLEEMIESFSLKRVQKGGAVFNVDKLDWFNSQYIKNLPLDDLMKRIKKLIPSSWFSQKKVLKKALVVEKDRMKKLSEFKELADFFFEMGEWEAELLRWQGMSFDKVVMNLKNFHSAVEKIDERDFEAVKLEEELMPLAETLGRGESLWPLRVALSGKRNSPGPFEIMSVLGKKETLARIDEAIKKASSFLGV</sequence>
<dbReference type="Pfam" id="PF00749">
    <property type="entry name" value="tRNA-synt_1c"/>
    <property type="match status" value="1"/>
</dbReference>
<name>A0A0G1C9T4_9BACT</name>
<dbReference type="InterPro" id="IPR004527">
    <property type="entry name" value="Glu-tRNA-ligase_bac/mito"/>
</dbReference>
<evidence type="ECO:0000256" key="3">
    <source>
        <dbReference type="ARBA" id="ARBA00022741"/>
    </source>
</evidence>
<keyword evidence="7" id="KW-0963">Cytoplasm</keyword>
<dbReference type="Proteomes" id="UP000034810">
    <property type="component" value="Unassembled WGS sequence"/>
</dbReference>
<dbReference type="InterPro" id="IPR020751">
    <property type="entry name" value="aa-tRNA-synth_I_codon-bd_sub2"/>
</dbReference>
<dbReference type="Gene3D" id="3.40.50.620">
    <property type="entry name" value="HUPs"/>
    <property type="match status" value="1"/>
</dbReference>
<dbReference type="PATRIC" id="fig|1619011.3.peg.451"/>
<dbReference type="InterPro" id="IPR008925">
    <property type="entry name" value="aa_tRNA-synth_I_cd-bd_sf"/>
</dbReference>
<evidence type="ECO:0000256" key="6">
    <source>
        <dbReference type="ARBA" id="ARBA00023146"/>
    </source>
</evidence>
<dbReference type="NCBIfam" id="TIGR00464">
    <property type="entry name" value="gltX_bact"/>
    <property type="match status" value="1"/>
</dbReference>
<dbReference type="GO" id="GO:0000049">
    <property type="term" value="F:tRNA binding"/>
    <property type="evidence" value="ECO:0007669"/>
    <property type="project" value="InterPro"/>
</dbReference>
<dbReference type="PROSITE" id="PS00178">
    <property type="entry name" value="AA_TRNA_LIGASE_I"/>
    <property type="match status" value="1"/>
</dbReference>
<evidence type="ECO:0000256" key="7">
    <source>
        <dbReference type="HAMAP-Rule" id="MF_00022"/>
    </source>
</evidence>
<dbReference type="EMBL" id="LCFA01000010">
    <property type="protein sequence ID" value="KKS82420.1"/>
    <property type="molecule type" value="Genomic_DNA"/>
</dbReference>
<feature type="binding site" evidence="7">
    <location>
        <position position="257"/>
    </location>
    <ligand>
        <name>ATP</name>
        <dbReference type="ChEBI" id="CHEBI:30616"/>
    </ligand>
</feature>
<comment type="function">
    <text evidence="7">Catalyzes the attachment of glutamate to tRNA(Glu) in a two-step reaction: glutamate is first activated by ATP to form Glu-AMP and then transferred to the acceptor end of tRNA(Glu).</text>
</comment>
<dbReference type="Gene3D" id="1.10.10.350">
    <property type="match status" value="1"/>
</dbReference>
<evidence type="ECO:0000313" key="11">
    <source>
        <dbReference type="Proteomes" id="UP000034810"/>
    </source>
</evidence>
<proteinExistence type="inferred from homology"/>
<comment type="subcellular location">
    <subcellularLocation>
        <location evidence="7">Cytoplasm</location>
    </subcellularLocation>
</comment>